<keyword evidence="2" id="KW-1185">Reference proteome</keyword>
<reference evidence="1" key="1">
    <citation type="submission" date="2023-04" db="EMBL/GenBank/DDBJ databases">
        <title>Ambrosiozyma monospora NBRC 10751.</title>
        <authorList>
            <person name="Ichikawa N."/>
            <person name="Sato H."/>
            <person name="Tonouchi N."/>
        </authorList>
    </citation>
    <scope>NUCLEOTIDE SEQUENCE</scope>
    <source>
        <strain evidence="1">NBRC 10751</strain>
    </source>
</reference>
<comment type="caution">
    <text evidence="1">The sequence shown here is derived from an EMBL/GenBank/DDBJ whole genome shotgun (WGS) entry which is preliminary data.</text>
</comment>
<dbReference type="EMBL" id="BSXS01001968">
    <property type="protein sequence ID" value="GME77785.1"/>
    <property type="molecule type" value="Genomic_DNA"/>
</dbReference>
<evidence type="ECO:0000313" key="2">
    <source>
        <dbReference type="Proteomes" id="UP001165064"/>
    </source>
</evidence>
<accession>A0ACB5SZT0</accession>
<sequence>MRDEEVIVGASRDIIGGIGGANLGHHALMELARGFNELVKLGWKPLRTIKFISWDGSSYGQLGSTEFGEYYAGALSKSAIVYVNLDKIEGSLLKIETNPLFNNLIQNLMKEVMISHGLSLSDLFKSQNGKLELISQGVGDYTVFQSHLGIPCLNIGFKNNSTKDYVAYENSKYMDLGWLLKLDPKLKMHNLVSQFVGLFVLNLTEREILHIKTKDYVNQIHTSYNKLVKRVPDYWLDRVIDDQNVRLGKKLNHMNDLFDNLLNKTIKFDKKLDSLQNEILIDYPWFKLYKKLRTAIQVKVINIKVKALDRLFIHQNGNDEIDALKGRSWFKHLVFAPDRITGNQVAVLPGLNEAVDDLDFDLFSENLSLMYSALLKLYLKI</sequence>
<name>A0ACB5SZT0_AMBMO</name>
<protein>
    <submittedName>
        <fullName evidence="1">Unnamed protein product</fullName>
    </submittedName>
</protein>
<organism evidence="1 2">
    <name type="scientific">Ambrosiozyma monospora</name>
    <name type="common">Yeast</name>
    <name type="synonym">Endomycopsis monosporus</name>
    <dbReference type="NCBI Taxonomy" id="43982"/>
    <lineage>
        <taxon>Eukaryota</taxon>
        <taxon>Fungi</taxon>
        <taxon>Dikarya</taxon>
        <taxon>Ascomycota</taxon>
        <taxon>Saccharomycotina</taxon>
        <taxon>Pichiomycetes</taxon>
        <taxon>Pichiales</taxon>
        <taxon>Pichiaceae</taxon>
        <taxon>Ambrosiozyma</taxon>
    </lineage>
</organism>
<proteinExistence type="predicted"/>
<dbReference type="Proteomes" id="UP001165064">
    <property type="component" value="Unassembled WGS sequence"/>
</dbReference>
<evidence type="ECO:0000313" key="1">
    <source>
        <dbReference type="EMBL" id="GME77785.1"/>
    </source>
</evidence>
<gene>
    <name evidence="1" type="ORF">Amon02_000317000</name>
</gene>